<dbReference type="Proteomes" id="UP000092462">
    <property type="component" value="Unassembled WGS sequence"/>
</dbReference>
<keyword evidence="1" id="KW-0325">Glycoprotein</keyword>
<dbReference type="InterPro" id="IPR029058">
    <property type="entry name" value="AB_hydrolase_fold"/>
</dbReference>
<keyword evidence="4" id="KW-1185">Reference proteome</keyword>
<reference evidence="3" key="1">
    <citation type="submission" date="2022-08" db="UniProtKB">
        <authorList>
            <consortium name="EnsemblMetazoa"/>
        </authorList>
    </citation>
    <scope>IDENTIFICATION</scope>
    <source>
        <strain evidence="3">Israel</strain>
    </source>
</reference>
<sequence length="210" mass="24061">MIPFVPVVEPDHPEAFITKHPREEFDPHGLSLPWLSGVTMDEGALKTASLINLPELTDSLNENWDRALPISLNYDHHSMDRQKEITAAISEFYFANRKIIPETNQNLTNLYSDAWFVAGFDEYLRIRLTKSKGKRVGPTFVYLFAHKGSASFTEIFKGGRENYYGVCHAEELQYLFPIGKELFISAIPTENDIKMRKLMTSLWVNFARTG</sequence>
<dbReference type="EMBL" id="AJVK01028075">
    <property type="status" value="NOT_ANNOTATED_CDS"/>
    <property type="molecule type" value="Genomic_DNA"/>
</dbReference>
<dbReference type="InterPro" id="IPR002018">
    <property type="entry name" value="CarbesteraseB"/>
</dbReference>
<dbReference type="EnsemblMetazoa" id="PPAI004149-RA">
    <property type="protein sequence ID" value="PPAI004149-PA"/>
    <property type="gene ID" value="PPAI004149"/>
</dbReference>
<evidence type="ECO:0000256" key="1">
    <source>
        <dbReference type="ARBA" id="ARBA00023180"/>
    </source>
</evidence>
<organism evidence="3 4">
    <name type="scientific">Phlebotomus papatasi</name>
    <name type="common">Sandfly</name>
    <dbReference type="NCBI Taxonomy" id="29031"/>
    <lineage>
        <taxon>Eukaryota</taxon>
        <taxon>Metazoa</taxon>
        <taxon>Ecdysozoa</taxon>
        <taxon>Arthropoda</taxon>
        <taxon>Hexapoda</taxon>
        <taxon>Insecta</taxon>
        <taxon>Pterygota</taxon>
        <taxon>Neoptera</taxon>
        <taxon>Endopterygota</taxon>
        <taxon>Diptera</taxon>
        <taxon>Nematocera</taxon>
        <taxon>Psychodoidea</taxon>
        <taxon>Psychodidae</taxon>
        <taxon>Phlebotomus</taxon>
        <taxon>Phlebotomus</taxon>
    </lineage>
</organism>
<evidence type="ECO:0000259" key="2">
    <source>
        <dbReference type="Pfam" id="PF00135"/>
    </source>
</evidence>
<accession>A0A1B0D937</accession>
<protein>
    <recommendedName>
        <fullName evidence="2">Carboxylesterase type B domain-containing protein</fullName>
    </recommendedName>
</protein>
<evidence type="ECO:0000313" key="4">
    <source>
        <dbReference type="Proteomes" id="UP000092462"/>
    </source>
</evidence>
<dbReference type="Pfam" id="PF00135">
    <property type="entry name" value="COesterase"/>
    <property type="match status" value="1"/>
</dbReference>
<evidence type="ECO:0000313" key="3">
    <source>
        <dbReference type="EnsemblMetazoa" id="PPAI004149-PA"/>
    </source>
</evidence>
<dbReference type="VEuPathDB" id="VectorBase:PPAPM1_002262"/>
<name>A0A1B0D937_PHLPP</name>
<dbReference type="AlphaFoldDB" id="A0A1B0D937"/>
<dbReference type="VEuPathDB" id="VectorBase:PPAI004149"/>
<dbReference type="PANTHER" id="PTHR11559">
    <property type="entry name" value="CARBOXYLESTERASE"/>
    <property type="match status" value="1"/>
</dbReference>
<feature type="domain" description="Carboxylesterase type B" evidence="2">
    <location>
        <begin position="2"/>
        <end position="210"/>
    </location>
</feature>
<dbReference type="SUPFAM" id="SSF53474">
    <property type="entry name" value="alpha/beta-Hydrolases"/>
    <property type="match status" value="1"/>
</dbReference>
<dbReference type="Gene3D" id="3.40.50.1820">
    <property type="entry name" value="alpha/beta hydrolase"/>
    <property type="match status" value="1"/>
</dbReference>
<dbReference type="InterPro" id="IPR050309">
    <property type="entry name" value="Type-B_Carboxylest/Lipase"/>
</dbReference>
<proteinExistence type="predicted"/>